<sequence>MAPMPSIGELSHLLNTLATSLQLETSASQLDGLPRDLEDSIRYETARHVQAAGILLHLPQEIIAQSLVILQRYWTGPDGGSMLLYDSKLVGAAALYLTAKPSAHPVSARQVLLTFQYLSKLSPDQIASAEEQRRRAESCNYIEGLYEAERQFLYEIEANMLRILGFQTHVALPHTLCINYLQTMDVFQSGAGKKVARVAFKHLNSALLSPQLLYLTHQPSALATAAIYLAARETNVKLPEVEWWEIFDVDREELGFLVVALRSIEGFALAEKQRWSGRRVPLDSDELRAEIERRRTFEAGE</sequence>
<evidence type="ECO:0000313" key="3">
    <source>
        <dbReference type="Proteomes" id="UP000230605"/>
    </source>
</evidence>
<dbReference type="InterPro" id="IPR043198">
    <property type="entry name" value="Cyclin/Ssn8"/>
</dbReference>
<organism evidence="1 3">
    <name type="scientific">Cercospora beticola</name>
    <name type="common">Sugarbeet leaf spot fungus</name>
    <dbReference type="NCBI Taxonomy" id="122368"/>
    <lineage>
        <taxon>Eukaryota</taxon>
        <taxon>Fungi</taxon>
        <taxon>Dikarya</taxon>
        <taxon>Ascomycota</taxon>
        <taxon>Pezizomycotina</taxon>
        <taxon>Dothideomycetes</taxon>
        <taxon>Dothideomycetidae</taxon>
        <taxon>Mycosphaerellales</taxon>
        <taxon>Mycosphaerellaceae</taxon>
        <taxon>Cercospora</taxon>
    </lineage>
</organism>
<reference evidence="2 4" key="2">
    <citation type="submission" date="2023-09" db="EMBL/GenBank/DDBJ databases">
        <title>Complete-Gapless Cercospora beticola genome.</title>
        <authorList>
            <person name="Wyatt N.A."/>
            <person name="Spanner R.E."/>
            <person name="Bolton M.D."/>
        </authorList>
    </citation>
    <scope>NUCLEOTIDE SEQUENCE [LARGE SCALE GENOMIC DNA]</scope>
    <source>
        <strain evidence="2">Cb09-40</strain>
    </source>
</reference>
<evidence type="ECO:0000313" key="4">
    <source>
        <dbReference type="Proteomes" id="UP001302367"/>
    </source>
</evidence>
<gene>
    <name evidence="1" type="ORF">CB0940_06623</name>
    <name evidence="2" type="ORF">RHO25_003893</name>
</gene>
<proteinExistence type="predicted"/>
<dbReference type="SUPFAM" id="SSF47954">
    <property type="entry name" value="Cyclin-like"/>
    <property type="match status" value="2"/>
</dbReference>
<dbReference type="Gene3D" id="1.10.472.10">
    <property type="entry name" value="Cyclin-like"/>
    <property type="match status" value="2"/>
</dbReference>
<protein>
    <submittedName>
        <fullName evidence="1">Putative cyclin-L1-like protein</fullName>
    </submittedName>
</protein>
<name>A0A2G5I0V1_CERBT</name>
<reference evidence="1 3" key="1">
    <citation type="submission" date="2015-10" db="EMBL/GenBank/DDBJ databases">
        <title>The cercosporin biosynthetic gene cluster was horizontally transferred to several fungal lineages and shown to be expanded in Cercospora beticola based on microsynteny with recipient genomes.</title>
        <authorList>
            <person name="De Jonge R."/>
            <person name="Ebert M.K."/>
            <person name="Suttle J.C."/>
            <person name="Jurick Ii W.M."/>
            <person name="Secor G.A."/>
            <person name="Thomma B.P."/>
            <person name="Van De Peer Y."/>
            <person name="Bolton M.D."/>
        </authorList>
    </citation>
    <scope>NUCLEOTIDE SEQUENCE [LARGE SCALE GENOMIC DNA]</scope>
    <source>
        <strain evidence="1 3">09-40</strain>
    </source>
</reference>
<evidence type="ECO:0000313" key="2">
    <source>
        <dbReference type="EMBL" id="WPA99276.1"/>
    </source>
</evidence>
<dbReference type="AlphaFoldDB" id="A0A2G5I0V1"/>
<dbReference type="GO" id="GO:0016538">
    <property type="term" value="F:cyclin-dependent protein serine/threonine kinase regulator activity"/>
    <property type="evidence" value="ECO:0007669"/>
    <property type="project" value="InterPro"/>
</dbReference>
<accession>A0A2G5I0V1</accession>
<dbReference type="EMBL" id="CP134185">
    <property type="protein sequence ID" value="WPA99276.1"/>
    <property type="molecule type" value="Genomic_DNA"/>
</dbReference>
<dbReference type="GO" id="GO:0006357">
    <property type="term" value="P:regulation of transcription by RNA polymerase II"/>
    <property type="evidence" value="ECO:0007669"/>
    <property type="project" value="InterPro"/>
</dbReference>
<dbReference type="Proteomes" id="UP000230605">
    <property type="component" value="Chromosome 2"/>
</dbReference>
<dbReference type="OrthoDB" id="10264655at2759"/>
<dbReference type="InterPro" id="IPR036915">
    <property type="entry name" value="Cyclin-like_sf"/>
</dbReference>
<dbReference type="Proteomes" id="UP001302367">
    <property type="component" value="Chromosome 2"/>
</dbReference>
<dbReference type="EMBL" id="LKMD01000102">
    <property type="protein sequence ID" value="PIA98400.1"/>
    <property type="molecule type" value="Genomic_DNA"/>
</dbReference>
<keyword evidence="4" id="KW-1185">Reference proteome</keyword>
<evidence type="ECO:0000313" key="1">
    <source>
        <dbReference type="EMBL" id="PIA98400.1"/>
    </source>
</evidence>
<dbReference type="PANTHER" id="PTHR10026">
    <property type="entry name" value="CYCLIN"/>
    <property type="match status" value="1"/>
</dbReference>